<dbReference type="AlphaFoldDB" id="A0A364K1Y4"/>
<dbReference type="NCBIfam" id="NF033225">
    <property type="entry name" value="spore_CmpA"/>
    <property type="match status" value="1"/>
</dbReference>
<dbReference type="InterPro" id="IPR047764">
    <property type="entry name" value="CmpA"/>
</dbReference>
<sequence>MPRWLIKQLKQAFYNRDRRQIRFLNQCWFSFYEKEYTRKKKQSASF</sequence>
<reference evidence="1 2" key="2">
    <citation type="submission" date="2018-06" db="EMBL/GenBank/DDBJ databases">
        <authorList>
            <person name="Zhirakovskaya E."/>
        </authorList>
    </citation>
    <scope>NUCLEOTIDE SEQUENCE [LARGE SCALE GENOMIC DNA]</scope>
    <source>
        <strain evidence="1 2">FBKL4.011</strain>
    </source>
</reference>
<comment type="caution">
    <text evidence="1">The sequence shown here is derived from an EMBL/GenBank/DDBJ whole genome shotgun (WGS) entry which is preliminary data.</text>
</comment>
<dbReference type="RefSeq" id="WP_113659882.1">
    <property type="nucleotide sequence ID" value="NZ_KZ845672.1"/>
</dbReference>
<reference evidence="1 2" key="1">
    <citation type="submission" date="2018-06" db="EMBL/GenBank/DDBJ databases">
        <title>Thermoflavimicrobium daqus sp. nov., a thermophilic microbe isolated from Moutai-flavour Daqu.</title>
        <authorList>
            <person name="Wang X."/>
            <person name="Zhou H."/>
        </authorList>
    </citation>
    <scope>NUCLEOTIDE SEQUENCE [LARGE SCALE GENOMIC DNA]</scope>
    <source>
        <strain evidence="1 2">FBKL4.011</strain>
    </source>
</reference>
<dbReference type="Proteomes" id="UP000251213">
    <property type="component" value="Unassembled WGS sequence"/>
</dbReference>
<dbReference type="EMBL" id="QJKK01000010">
    <property type="protein sequence ID" value="RAL22039.1"/>
    <property type="molecule type" value="Genomic_DNA"/>
</dbReference>
<dbReference type="OrthoDB" id="2691694at2"/>
<keyword evidence="2" id="KW-1185">Reference proteome</keyword>
<evidence type="ECO:0000313" key="1">
    <source>
        <dbReference type="EMBL" id="RAL22039.1"/>
    </source>
</evidence>
<organism evidence="1 2">
    <name type="scientific">Thermoflavimicrobium daqui</name>
    <dbReference type="NCBI Taxonomy" id="2137476"/>
    <lineage>
        <taxon>Bacteria</taxon>
        <taxon>Bacillati</taxon>
        <taxon>Bacillota</taxon>
        <taxon>Bacilli</taxon>
        <taxon>Bacillales</taxon>
        <taxon>Thermoactinomycetaceae</taxon>
        <taxon>Thermoflavimicrobium</taxon>
    </lineage>
</organism>
<protein>
    <submittedName>
        <fullName evidence="1">Cortex morphogenetic protein CmpA</fullName>
    </submittedName>
</protein>
<dbReference type="Pfam" id="PF26301">
    <property type="entry name" value="spore_CmpA"/>
    <property type="match status" value="1"/>
</dbReference>
<proteinExistence type="predicted"/>
<name>A0A364K1Y4_9BACL</name>
<gene>
    <name evidence="1" type="primary">cmpA</name>
    <name evidence="1" type="ORF">DL897_14670</name>
</gene>
<accession>A0A364K1Y4</accession>
<evidence type="ECO:0000313" key="2">
    <source>
        <dbReference type="Proteomes" id="UP000251213"/>
    </source>
</evidence>